<sequence>MSKSYQQCLSQYSFWIESNLYHEQKNYYKECTHVTIWYNRHWGDRIQLIFFKDKTDYRYILDNKSFAWRIEVHYWGCKLYHYPPNPTREWMIDFIIYAIMDIYKNGNIPHPYNKQ</sequence>
<proteinExistence type="predicted"/>
<comment type="caution">
    <text evidence="1">The sequence shown here is derived from an EMBL/GenBank/DDBJ whole genome shotgun (WGS) entry which is preliminary data.</text>
</comment>
<dbReference type="EMBL" id="BQNL01000001">
    <property type="protein sequence ID" value="GKH15414.1"/>
    <property type="molecule type" value="Genomic_DNA"/>
</dbReference>
<dbReference type="AlphaFoldDB" id="A0AA37NDP1"/>
<reference evidence="1" key="1">
    <citation type="submission" date="2022-01" db="EMBL/GenBank/DDBJ databases">
        <title>Novel bile acid biosynthetic pathways are enriched in the microbiome of centenarians.</title>
        <authorList>
            <person name="Sato Y."/>
            <person name="Atarashi K."/>
            <person name="Plichta R.D."/>
            <person name="Arai Y."/>
            <person name="Sasajima S."/>
            <person name="Kearney M.S."/>
            <person name="Suda W."/>
            <person name="Takeshita K."/>
            <person name="Sasaki T."/>
            <person name="Okamoto S."/>
            <person name="Skelly N.A."/>
            <person name="Okamura Y."/>
            <person name="Vlamakis H."/>
            <person name="Li Y."/>
            <person name="Tanoue T."/>
            <person name="Takei H."/>
            <person name="Nittono H."/>
            <person name="Narushima S."/>
            <person name="Irie J."/>
            <person name="Itoh H."/>
            <person name="Moriya K."/>
            <person name="Sugiura Y."/>
            <person name="Suematsu M."/>
            <person name="Moritoki N."/>
            <person name="Shibata S."/>
            <person name="Littman R.D."/>
            <person name="Fischbach A.M."/>
            <person name="Uwamino Y."/>
            <person name="Inoue T."/>
            <person name="Honda A."/>
            <person name="Hattori M."/>
            <person name="Murai T."/>
            <person name="Xavier J.R."/>
            <person name="Hirose N."/>
            <person name="Honda K."/>
        </authorList>
    </citation>
    <scope>NUCLEOTIDE SEQUENCE</scope>
    <source>
        <strain evidence="1">CE91-St12</strain>
    </source>
</reference>
<name>A0AA37NDP1_BACUN</name>
<evidence type="ECO:0000313" key="2">
    <source>
        <dbReference type="Proteomes" id="UP001055048"/>
    </source>
</evidence>
<organism evidence="1 2">
    <name type="scientific">Bacteroides uniformis</name>
    <dbReference type="NCBI Taxonomy" id="820"/>
    <lineage>
        <taxon>Bacteria</taxon>
        <taxon>Pseudomonadati</taxon>
        <taxon>Bacteroidota</taxon>
        <taxon>Bacteroidia</taxon>
        <taxon>Bacteroidales</taxon>
        <taxon>Bacteroidaceae</taxon>
        <taxon>Bacteroides</taxon>
    </lineage>
</organism>
<dbReference type="Proteomes" id="UP001055048">
    <property type="component" value="Unassembled WGS sequence"/>
</dbReference>
<protein>
    <submittedName>
        <fullName evidence="1">Uncharacterized protein</fullName>
    </submittedName>
</protein>
<evidence type="ECO:0000313" key="1">
    <source>
        <dbReference type="EMBL" id="GKH15414.1"/>
    </source>
</evidence>
<gene>
    <name evidence="1" type="ORF">CE91St12_36240</name>
</gene>
<accession>A0AA37NDP1</accession>